<dbReference type="EMBL" id="CAJZBQ010000023">
    <property type="protein sequence ID" value="CAG9319405.1"/>
    <property type="molecule type" value="Genomic_DNA"/>
</dbReference>
<keyword evidence="2 5" id="KW-0812">Transmembrane</keyword>
<organism evidence="7 8">
    <name type="scientific">Blepharisma stoltei</name>
    <dbReference type="NCBI Taxonomy" id="1481888"/>
    <lineage>
        <taxon>Eukaryota</taxon>
        <taxon>Sar</taxon>
        <taxon>Alveolata</taxon>
        <taxon>Ciliophora</taxon>
        <taxon>Postciliodesmatophora</taxon>
        <taxon>Heterotrichea</taxon>
        <taxon>Heterotrichida</taxon>
        <taxon>Blepharismidae</taxon>
        <taxon>Blepharisma</taxon>
    </lineage>
</organism>
<dbReference type="Gene3D" id="3.40.50.2300">
    <property type="match status" value="2"/>
</dbReference>
<keyword evidence="4 5" id="KW-0472">Membrane</keyword>
<comment type="subcellular location">
    <subcellularLocation>
        <location evidence="1">Membrane</location>
    </subcellularLocation>
</comment>
<feature type="transmembrane region" description="Helical" evidence="5">
    <location>
        <begin position="745"/>
        <end position="766"/>
    </location>
</feature>
<protein>
    <recommendedName>
        <fullName evidence="6">Receptor ligand binding region domain-containing protein</fullName>
    </recommendedName>
</protein>
<evidence type="ECO:0000256" key="2">
    <source>
        <dbReference type="ARBA" id="ARBA00022692"/>
    </source>
</evidence>
<keyword evidence="3 5" id="KW-1133">Transmembrane helix</keyword>
<dbReference type="InterPro" id="IPR001828">
    <property type="entry name" value="ANF_lig-bd_rcpt"/>
</dbReference>
<gene>
    <name evidence="7" type="ORF">BSTOLATCC_MIC23962</name>
</gene>
<feature type="transmembrane region" description="Helical" evidence="5">
    <location>
        <begin position="991"/>
        <end position="1009"/>
    </location>
</feature>
<evidence type="ECO:0000256" key="5">
    <source>
        <dbReference type="SAM" id="Phobius"/>
    </source>
</evidence>
<sequence>MSIILYIIWNSFTNLSLISDIKALIDQNFQDQADFSLVFSQNLSGSHLTAGSQNIILDLGFDWSLSKSIKEFAEENQAIIINIHRSIGSFSEWEFFTHCSWKDQSEALFIVTTYLNWQKFIVISDEIYNQDDEFFNLFYDKDYQWYFFSNCNDENSADLFIGKIIQSIGIRNIVILNKGESARLLLKSLEQHNFLINGTGIIVGSEGSWGLYGNGAISYAESGLESANSYNSYESLSIIKFLKLVFSFPPASSSLELLEFLNKNTINHHPISNFTLLNMENNKTIGKGSIFDRNLTISNPLNFPGNSSIIPNSPTTDVNIWIGDGTKNPNSPSDPSSTRSMLGEYLALSYWKSLHALDGFNITVTHTDCGALAYNATLGLSCFSNLLATPGVGYLTSLYPFIAIGYIYTLRSLNCSIPNISPYAPSNLLQNQTLFPEFMTVTKDDRFNIQVILDLAVVFGWKRFIVAYDKENIESYKYFLAKIEQFNMEIVNNPDQRMIESYYTVDKYSEWENWFKSIISLKARLFIIFFAPPYWFNVVESFYDAGLRIGDSIFLFNAKVVYSMIWEKNPKQLNKLIEILYGTVIINQAEWIGDFGKTMKRDYIITYGKSTDFRCLAFDAAMLLLNGIEFTIKQGKNVMNYEIMNSSLRKQKFLGCSGTVSIEQGSNQRSLPTIGIYNIKWNNSAQSLYEDFVGKYDASSVQLITLYSSIIWYDNTTIIPTDLIIYENGCPFPEKLIFRSEKGAGILYLISGSLIIITAIEALFIWKMFWKNIKIEKLKNAVQAHIEDYFLMGILAVDSLQFISQGPDIPESFLWLSKACSYSLVNFDSSVNGNLYWGYLYIAQIISCYWVITAFILICKLFNINSAILQYARSLALLLLPIIGHFLFVPIISVLLSIFQCDQGVDSNITDSFIRQDCNTYCWDNKYFIWGSFSIASLVTYIPLSINFRYFHQNINDYINIKMKPIFILEKAIFQVIIVSMNKTLKIYDESLHGLCCIILISIMILLSFKQRPYNYIRMNIWLIISYFGILWSFILSSLYWYTKFEALMMWTLLQYSVWFWLIIIGVLIQFKFFPSLLLTEKAADISIFFRFSIGSKISAIEINKMLKEIRDKTMFKSSYLNIDSQSGSNSKDNIIPE</sequence>
<reference evidence="7" key="1">
    <citation type="submission" date="2021-09" db="EMBL/GenBank/DDBJ databases">
        <authorList>
            <consortium name="AG Swart"/>
            <person name="Singh M."/>
            <person name="Singh A."/>
            <person name="Seah K."/>
            <person name="Emmerich C."/>
        </authorList>
    </citation>
    <scope>NUCLEOTIDE SEQUENCE</scope>
    <source>
        <strain evidence="7">ATCC30299</strain>
    </source>
</reference>
<evidence type="ECO:0000256" key="4">
    <source>
        <dbReference type="ARBA" id="ARBA00023136"/>
    </source>
</evidence>
<dbReference type="AlphaFoldDB" id="A0AAU9J247"/>
<dbReference type="Proteomes" id="UP001162131">
    <property type="component" value="Unassembled WGS sequence"/>
</dbReference>
<evidence type="ECO:0000259" key="6">
    <source>
        <dbReference type="Pfam" id="PF01094"/>
    </source>
</evidence>
<name>A0AAU9J247_9CILI</name>
<feature type="transmembrane region" description="Helical" evidence="5">
    <location>
        <begin position="1048"/>
        <end position="1069"/>
    </location>
</feature>
<feature type="transmembrane region" description="Helical" evidence="5">
    <location>
        <begin position="839"/>
        <end position="863"/>
    </location>
</feature>
<dbReference type="SUPFAM" id="SSF53822">
    <property type="entry name" value="Periplasmic binding protein-like I"/>
    <property type="match status" value="1"/>
</dbReference>
<dbReference type="InterPro" id="IPR028082">
    <property type="entry name" value="Peripla_BP_I"/>
</dbReference>
<comment type="caution">
    <text evidence="7">The sequence shown here is derived from an EMBL/GenBank/DDBJ whole genome shotgun (WGS) entry which is preliminary data.</text>
</comment>
<evidence type="ECO:0000256" key="3">
    <source>
        <dbReference type="ARBA" id="ARBA00022989"/>
    </source>
</evidence>
<evidence type="ECO:0000313" key="8">
    <source>
        <dbReference type="Proteomes" id="UP001162131"/>
    </source>
</evidence>
<accession>A0AAU9J247</accession>
<feature type="transmembrane region" description="Helical" evidence="5">
    <location>
        <begin position="1021"/>
        <end position="1042"/>
    </location>
</feature>
<dbReference type="GO" id="GO:0016020">
    <property type="term" value="C:membrane"/>
    <property type="evidence" value="ECO:0007669"/>
    <property type="project" value="UniProtKB-SubCell"/>
</dbReference>
<evidence type="ECO:0000313" key="7">
    <source>
        <dbReference type="EMBL" id="CAG9319405.1"/>
    </source>
</evidence>
<evidence type="ECO:0000256" key="1">
    <source>
        <dbReference type="ARBA" id="ARBA00004370"/>
    </source>
</evidence>
<feature type="transmembrane region" description="Helical" evidence="5">
    <location>
        <begin position="875"/>
        <end position="899"/>
    </location>
</feature>
<feature type="domain" description="Receptor ligand binding region" evidence="6">
    <location>
        <begin position="416"/>
        <end position="681"/>
    </location>
</feature>
<proteinExistence type="predicted"/>
<keyword evidence="8" id="KW-1185">Reference proteome</keyword>
<feature type="transmembrane region" description="Helical" evidence="5">
    <location>
        <begin position="927"/>
        <end position="946"/>
    </location>
</feature>
<dbReference type="Pfam" id="PF01094">
    <property type="entry name" value="ANF_receptor"/>
    <property type="match status" value="1"/>
</dbReference>